<dbReference type="Pfam" id="PF08240">
    <property type="entry name" value="ADH_N"/>
    <property type="match status" value="1"/>
</dbReference>
<dbReference type="InterPro" id="IPR020843">
    <property type="entry name" value="ER"/>
</dbReference>
<dbReference type="InterPro" id="IPR011032">
    <property type="entry name" value="GroES-like_sf"/>
</dbReference>
<protein>
    <submittedName>
        <fullName evidence="8">NAD(P)-dependent alcohol dehydrogenase</fullName>
    </submittedName>
</protein>
<dbReference type="RefSeq" id="WP_248826257.1">
    <property type="nucleotide sequence ID" value="NZ_JALKFT010000027.1"/>
</dbReference>
<dbReference type="InterPro" id="IPR013149">
    <property type="entry name" value="ADH-like_C"/>
</dbReference>
<dbReference type="InterPro" id="IPR013154">
    <property type="entry name" value="ADH-like_N"/>
</dbReference>
<evidence type="ECO:0000313" key="8">
    <source>
        <dbReference type="EMBL" id="MCK9878120.1"/>
    </source>
</evidence>
<comment type="caution">
    <text evidence="8">The sequence shown here is derived from an EMBL/GenBank/DDBJ whole genome shotgun (WGS) entry which is preliminary data.</text>
</comment>
<dbReference type="InterPro" id="IPR036291">
    <property type="entry name" value="NAD(P)-bd_dom_sf"/>
</dbReference>
<dbReference type="SUPFAM" id="SSF51735">
    <property type="entry name" value="NAD(P)-binding Rossmann-fold domains"/>
    <property type="match status" value="1"/>
</dbReference>
<comment type="cofactor">
    <cofactor evidence="6">
        <name>Zn(2+)</name>
        <dbReference type="ChEBI" id="CHEBI:29105"/>
    </cofactor>
</comment>
<dbReference type="PANTHER" id="PTHR43880">
    <property type="entry name" value="ALCOHOL DEHYDROGENASE"/>
    <property type="match status" value="1"/>
</dbReference>
<feature type="domain" description="Enoyl reductase (ER)" evidence="7">
    <location>
        <begin position="22"/>
        <end position="370"/>
    </location>
</feature>
<sequence length="379" mass="38790">MTQPVPPESAGQATMVTAAVLRQTDGPYLIEEVKLDPPGPGEVLVRIVGTGMCHTDMVPRGAGSFSPPPIITGHEGAGVVEAVGAGVRRVSLGDHVVLSFDSCGACANCRKGAPPYCDTFLLRNLLGRRMDGTTAVHGGDGGEISSRWFGQSSFATHCLASERSVVVVDRDLPLEKLGPLGCGILTGAGSVFVDLNVPAGASLVVFGAGAVGLAAVMAAKVAGAGPIIAVDLHEHRLTLAMELGATHLLDGATSDLVARIQALTGGGAEFSFDTTGNVSVIGDALAVLRQGGHCGLVGIQTAPLTLGPAALIGKTVSSILEGGADPQVVIPRLLDLWRRGQFPFDRLIETFPLEAINAAEEASLSGKVIKPVLLPAMHT</sequence>
<evidence type="ECO:0000256" key="3">
    <source>
        <dbReference type="ARBA" id="ARBA00022833"/>
    </source>
</evidence>
<dbReference type="CDD" id="cd08278">
    <property type="entry name" value="benzyl_alcohol_DH"/>
    <property type="match status" value="1"/>
</dbReference>
<dbReference type="SUPFAM" id="SSF50129">
    <property type="entry name" value="GroES-like"/>
    <property type="match status" value="1"/>
</dbReference>
<keyword evidence="4" id="KW-0560">Oxidoreductase</keyword>
<accession>A0ABT0K2W3</accession>
<dbReference type="Gene3D" id="3.40.50.720">
    <property type="entry name" value="NAD(P)-binding Rossmann-like Domain"/>
    <property type="match status" value="1"/>
</dbReference>
<dbReference type="Pfam" id="PF00107">
    <property type="entry name" value="ADH_zinc_N"/>
    <property type="match status" value="1"/>
</dbReference>
<name>A0ABT0K2W3_9ACTN</name>
<evidence type="ECO:0000259" key="7">
    <source>
        <dbReference type="SMART" id="SM00829"/>
    </source>
</evidence>
<keyword evidence="3 6" id="KW-0862">Zinc</keyword>
<evidence type="ECO:0000256" key="5">
    <source>
        <dbReference type="ARBA" id="ARBA00023027"/>
    </source>
</evidence>
<dbReference type="SMART" id="SM00829">
    <property type="entry name" value="PKS_ER"/>
    <property type="match status" value="1"/>
</dbReference>
<reference evidence="8 9" key="1">
    <citation type="submission" date="2022-04" db="EMBL/GenBank/DDBJ databases">
        <title>Genome diversity in the genus Frankia.</title>
        <authorList>
            <person name="Carlos-Shanley C."/>
            <person name="Hahn D."/>
        </authorList>
    </citation>
    <scope>NUCLEOTIDE SEQUENCE [LARGE SCALE GENOMIC DNA]</scope>
    <source>
        <strain evidence="8 9">Ag45/Mut15</strain>
    </source>
</reference>
<evidence type="ECO:0000256" key="6">
    <source>
        <dbReference type="RuleBase" id="RU361277"/>
    </source>
</evidence>
<dbReference type="EMBL" id="JALKFT010000027">
    <property type="protein sequence ID" value="MCK9878120.1"/>
    <property type="molecule type" value="Genomic_DNA"/>
</dbReference>
<organism evidence="8 9">
    <name type="scientific">Frankia umida</name>
    <dbReference type="NCBI Taxonomy" id="573489"/>
    <lineage>
        <taxon>Bacteria</taxon>
        <taxon>Bacillati</taxon>
        <taxon>Actinomycetota</taxon>
        <taxon>Actinomycetes</taxon>
        <taxon>Frankiales</taxon>
        <taxon>Frankiaceae</taxon>
        <taxon>Frankia</taxon>
    </lineage>
</organism>
<comment type="similarity">
    <text evidence="1 6">Belongs to the zinc-containing alcohol dehydrogenase family.</text>
</comment>
<proteinExistence type="inferred from homology"/>
<gene>
    <name evidence="8" type="ORF">MXD59_20505</name>
</gene>
<dbReference type="PANTHER" id="PTHR43880:SF12">
    <property type="entry name" value="ALCOHOL DEHYDROGENASE CLASS-3"/>
    <property type="match status" value="1"/>
</dbReference>
<evidence type="ECO:0000256" key="1">
    <source>
        <dbReference type="ARBA" id="ARBA00008072"/>
    </source>
</evidence>
<dbReference type="Proteomes" id="UP001201873">
    <property type="component" value="Unassembled WGS sequence"/>
</dbReference>
<evidence type="ECO:0000313" key="9">
    <source>
        <dbReference type="Proteomes" id="UP001201873"/>
    </source>
</evidence>
<dbReference type="Gene3D" id="3.90.180.10">
    <property type="entry name" value="Medium-chain alcohol dehydrogenases, catalytic domain"/>
    <property type="match status" value="1"/>
</dbReference>
<dbReference type="PROSITE" id="PS00059">
    <property type="entry name" value="ADH_ZINC"/>
    <property type="match status" value="1"/>
</dbReference>
<evidence type="ECO:0000256" key="4">
    <source>
        <dbReference type="ARBA" id="ARBA00023002"/>
    </source>
</evidence>
<keyword evidence="9" id="KW-1185">Reference proteome</keyword>
<keyword evidence="5" id="KW-0520">NAD</keyword>
<evidence type="ECO:0000256" key="2">
    <source>
        <dbReference type="ARBA" id="ARBA00022723"/>
    </source>
</evidence>
<keyword evidence="2 6" id="KW-0479">Metal-binding</keyword>
<dbReference type="InterPro" id="IPR002328">
    <property type="entry name" value="ADH_Zn_CS"/>
</dbReference>